<reference evidence="1" key="1">
    <citation type="journal article" date="2012" name="PLoS Genet.">
        <title>Comparative analysis of the genomes of two field isolates of the rice blast fungus Magnaporthe oryzae.</title>
        <authorList>
            <person name="Xue M."/>
            <person name="Yang J."/>
            <person name="Li Z."/>
            <person name="Hu S."/>
            <person name="Yao N."/>
            <person name="Dean R.A."/>
            <person name="Zhao W."/>
            <person name="Shen M."/>
            <person name="Zhang H."/>
            <person name="Li C."/>
            <person name="Liu L."/>
            <person name="Cao L."/>
            <person name="Xu X."/>
            <person name="Xing Y."/>
            <person name="Hsiang T."/>
            <person name="Zhang Z."/>
            <person name="Xu J.R."/>
            <person name="Peng Y.L."/>
        </authorList>
    </citation>
    <scope>NUCLEOTIDE SEQUENCE</scope>
    <source>
        <strain evidence="1">Y34</strain>
    </source>
</reference>
<accession>A0AA97P001</accession>
<sequence>MSGMAILGKAPRVGTSLLLSRCARATPAVGHKACLVQPQQTRSLWHRTPTTTTACNGSSRINSLLSARPRVGAVQTALRQLQQARGMKLRSAITKRCEHCKAVAVRDWAIAAYPMIPNRPASDVGWLNGPGAGMGEMYDTDGLEPTLDSGRLGSDDKISHAKVRLGKSSAGRTSSIMNEGLCKSLEVVTYRICDAPVALKL</sequence>
<name>A0AA97P001_PYRO3</name>
<proteinExistence type="predicted"/>
<dbReference type="AlphaFoldDB" id="A0AA97P001"/>
<dbReference type="EMBL" id="JH793323">
    <property type="protein sequence ID" value="ELQ39545.1"/>
    <property type="molecule type" value="Genomic_DNA"/>
</dbReference>
<dbReference type="Proteomes" id="UP000011086">
    <property type="component" value="Unassembled WGS sequence"/>
</dbReference>
<organism evidence="1">
    <name type="scientific">Pyricularia oryzae (strain Y34)</name>
    <name type="common">Rice blast fungus</name>
    <name type="synonym">Magnaporthe oryzae</name>
    <dbReference type="NCBI Taxonomy" id="1143189"/>
    <lineage>
        <taxon>Eukaryota</taxon>
        <taxon>Fungi</taxon>
        <taxon>Dikarya</taxon>
        <taxon>Ascomycota</taxon>
        <taxon>Pezizomycotina</taxon>
        <taxon>Sordariomycetes</taxon>
        <taxon>Sordariomycetidae</taxon>
        <taxon>Magnaporthales</taxon>
        <taxon>Pyriculariaceae</taxon>
        <taxon>Pyricularia</taxon>
    </lineage>
</organism>
<evidence type="ECO:0000313" key="1">
    <source>
        <dbReference type="EMBL" id="ELQ39545.1"/>
    </source>
</evidence>
<gene>
    <name evidence="1" type="ORF">OOU_Y34scaffold00493g10</name>
</gene>
<protein>
    <submittedName>
        <fullName evidence="1">Uncharacterized protein</fullName>
    </submittedName>
</protein>